<dbReference type="GO" id="GO:0098771">
    <property type="term" value="P:inorganic ion homeostasis"/>
    <property type="evidence" value="ECO:0007669"/>
    <property type="project" value="UniProtKB-ARBA"/>
</dbReference>
<dbReference type="AlphaFoldDB" id="A0AAD5SK75"/>
<dbReference type="GO" id="GO:0005886">
    <property type="term" value="C:plasma membrane"/>
    <property type="evidence" value="ECO:0007669"/>
    <property type="project" value="TreeGrafter"/>
</dbReference>
<dbReference type="Pfam" id="PF16916">
    <property type="entry name" value="ZT_dimer"/>
    <property type="match status" value="1"/>
</dbReference>
<dbReference type="InterPro" id="IPR058533">
    <property type="entry name" value="Cation_efflux_TM"/>
</dbReference>
<evidence type="ECO:0000259" key="12">
    <source>
        <dbReference type="Pfam" id="PF16916"/>
    </source>
</evidence>
<feature type="region of interest" description="Disordered" evidence="9">
    <location>
        <begin position="1"/>
        <end position="24"/>
    </location>
</feature>
<feature type="transmembrane region" description="Helical" evidence="10">
    <location>
        <begin position="126"/>
        <end position="153"/>
    </location>
</feature>
<proteinExistence type="inferred from homology"/>
<dbReference type="InterPro" id="IPR036837">
    <property type="entry name" value="Cation_efflux_CTD_sf"/>
</dbReference>
<evidence type="ECO:0000259" key="11">
    <source>
        <dbReference type="Pfam" id="PF01545"/>
    </source>
</evidence>
<feature type="compositionally biased region" description="Low complexity" evidence="9">
    <location>
        <begin position="73"/>
        <end position="88"/>
    </location>
</feature>
<feature type="domain" description="Cation efflux protein transmembrane" evidence="11">
    <location>
        <begin position="126"/>
        <end position="305"/>
    </location>
</feature>
<evidence type="ECO:0000313" key="14">
    <source>
        <dbReference type="Proteomes" id="UP001212841"/>
    </source>
</evidence>
<dbReference type="NCBIfam" id="TIGR01297">
    <property type="entry name" value="CDF"/>
    <property type="match status" value="1"/>
</dbReference>
<dbReference type="SUPFAM" id="SSF161111">
    <property type="entry name" value="Cation efflux protein transmembrane domain-like"/>
    <property type="match status" value="1"/>
</dbReference>
<feature type="region of interest" description="Disordered" evidence="9">
    <location>
        <begin position="73"/>
        <end position="116"/>
    </location>
</feature>
<dbReference type="InterPro" id="IPR002524">
    <property type="entry name" value="Cation_efflux"/>
</dbReference>
<keyword evidence="4 10" id="KW-0812">Transmembrane</keyword>
<feature type="transmembrane region" description="Helical" evidence="10">
    <location>
        <begin position="188"/>
        <end position="212"/>
    </location>
</feature>
<comment type="subcellular location">
    <subcellularLocation>
        <location evidence="1">Membrane</location>
        <topology evidence="1">Multi-pass membrane protein</topology>
    </subcellularLocation>
</comment>
<dbReference type="Gene3D" id="1.20.1510.10">
    <property type="entry name" value="Cation efflux protein transmembrane domain"/>
    <property type="match status" value="1"/>
</dbReference>
<keyword evidence="6 10" id="KW-1133">Transmembrane helix</keyword>
<reference evidence="13" key="1">
    <citation type="submission" date="2020-05" db="EMBL/GenBank/DDBJ databases">
        <title>Phylogenomic resolution of chytrid fungi.</title>
        <authorList>
            <person name="Stajich J.E."/>
            <person name="Amses K."/>
            <person name="Simmons R."/>
            <person name="Seto K."/>
            <person name="Myers J."/>
            <person name="Bonds A."/>
            <person name="Quandt C.A."/>
            <person name="Barry K."/>
            <person name="Liu P."/>
            <person name="Grigoriev I."/>
            <person name="Longcore J.E."/>
            <person name="James T.Y."/>
        </authorList>
    </citation>
    <scope>NUCLEOTIDE SEQUENCE</scope>
    <source>
        <strain evidence="13">JEL0318</strain>
    </source>
</reference>
<name>A0AAD5SK75_9FUNG</name>
<dbReference type="GO" id="GO:0005385">
    <property type="term" value="F:zinc ion transmembrane transporter activity"/>
    <property type="evidence" value="ECO:0007669"/>
    <property type="project" value="TreeGrafter"/>
</dbReference>
<dbReference type="InterPro" id="IPR050681">
    <property type="entry name" value="CDF/SLC30A"/>
</dbReference>
<keyword evidence="5" id="KW-0862">Zinc</keyword>
<evidence type="ECO:0000256" key="3">
    <source>
        <dbReference type="ARBA" id="ARBA00022448"/>
    </source>
</evidence>
<keyword evidence="14" id="KW-1185">Reference proteome</keyword>
<evidence type="ECO:0000256" key="2">
    <source>
        <dbReference type="ARBA" id="ARBA00008873"/>
    </source>
</evidence>
<evidence type="ECO:0000256" key="6">
    <source>
        <dbReference type="ARBA" id="ARBA00022989"/>
    </source>
</evidence>
<evidence type="ECO:0000256" key="9">
    <source>
        <dbReference type="SAM" id="MobiDB-lite"/>
    </source>
</evidence>
<dbReference type="SUPFAM" id="SSF160240">
    <property type="entry name" value="Cation efflux protein cytoplasmic domain-like"/>
    <property type="match status" value="1"/>
</dbReference>
<gene>
    <name evidence="13" type="ORF">HK097_006899</name>
</gene>
<evidence type="ECO:0000256" key="8">
    <source>
        <dbReference type="ARBA" id="ARBA00023136"/>
    </source>
</evidence>
<evidence type="ECO:0000256" key="10">
    <source>
        <dbReference type="SAM" id="Phobius"/>
    </source>
</evidence>
<keyword evidence="3" id="KW-0813">Transport</keyword>
<dbReference type="EMBL" id="JADGJD010000327">
    <property type="protein sequence ID" value="KAJ3052098.1"/>
    <property type="molecule type" value="Genomic_DNA"/>
</dbReference>
<dbReference type="Pfam" id="PF01545">
    <property type="entry name" value="Cation_efflux"/>
    <property type="match status" value="1"/>
</dbReference>
<evidence type="ECO:0000256" key="5">
    <source>
        <dbReference type="ARBA" id="ARBA00022906"/>
    </source>
</evidence>
<evidence type="ECO:0000256" key="7">
    <source>
        <dbReference type="ARBA" id="ARBA00023065"/>
    </source>
</evidence>
<feature type="transmembrane region" description="Helical" evidence="10">
    <location>
        <begin position="247"/>
        <end position="269"/>
    </location>
</feature>
<keyword evidence="8 10" id="KW-0472">Membrane</keyword>
<dbReference type="PANTHER" id="PTHR11562:SF17">
    <property type="entry name" value="RE54080P-RELATED"/>
    <property type="match status" value="1"/>
</dbReference>
<evidence type="ECO:0000313" key="13">
    <source>
        <dbReference type="EMBL" id="KAJ3052098.1"/>
    </source>
</evidence>
<evidence type="ECO:0000256" key="4">
    <source>
        <dbReference type="ARBA" id="ARBA00022692"/>
    </source>
</evidence>
<keyword evidence="5" id="KW-0864">Zinc transport</keyword>
<feature type="compositionally biased region" description="Basic and acidic residues" evidence="9">
    <location>
        <begin position="41"/>
        <end position="55"/>
    </location>
</feature>
<dbReference type="GO" id="GO:0030003">
    <property type="term" value="P:intracellular monoatomic cation homeostasis"/>
    <property type="evidence" value="ECO:0007669"/>
    <property type="project" value="UniProtKB-ARBA"/>
</dbReference>
<comment type="similarity">
    <text evidence="2">Belongs to the cation diffusion facilitator (CDF) transporter (TC 2.A.4) family. SLC30A subfamily.</text>
</comment>
<accession>A0AAD5SK75</accession>
<dbReference type="InterPro" id="IPR027469">
    <property type="entry name" value="Cation_efflux_TMD_sf"/>
</dbReference>
<dbReference type="PANTHER" id="PTHR11562">
    <property type="entry name" value="CATION EFFLUX PROTEIN/ ZINC TRANSPORTER"/>
    <property type="match status" value="1"/>
</dbReference>
<organism evidence="13 14">
    <name type="scientific">Rhizophlyctis rosea</name>
    <dbReference type="NCBI Taxonomy" id="64517"/>
    <lineage>
        <taxon>Eukaryota</taxon>
        <taxon>Fungi</taxon>
        <taxon>Fungi incertae sedis</taxon>
        <taxon>Chytridiomycota</taxon>
        <taxon>Chytridiomycota incertae sedis</taxon>
        <taxon>Chytridiomycetes</taxon>
        <taxon>Rhizophlyctidales</taxon>
        <taxon>Rhizophlyctidaceae</taxon>
        <taxon>Rhizophlyctis</taxon>
    </lineage>
</organism>
<keyword evidence="7" id="KW-0406">Ion transport</keyword>
<sequence>MARDESSENAPLLPSTQRPRRASNIDTLATQTLLAPFIRNLHSDDTSDDGGDRAADSNGAVTPSSVVAAAASSVNGGRSASSYGSAGSLQRGKHKERDALSRGNSFACPDKGHEMNDDAARDRRKLIIATTLCFAFFILELVAGIVAGSLAILSDSFHLLSDIAGFAISLVALYLTQQPATKRHSYGFYRAEIIGAILSVFLIWILTAFLLLEAVERVRNPTAIDGRIMAGTAAIGRKHQNINITSAAIHVIGDLLSSIGVLIAAIVIWVRPDLTIVDPICTFVFSVFVLATTIRLMYNSVTVLMEATPSDIDPHAVDADLREITGVRDVHDLHIWNLTIGKPSLSVHITIHRLDPHTSAELLVSDYHRILASAQELVCSKYGIHHATVQLEGEGFVDDHDSGSEGSVGGGHCSPAMCRTG</sequence>
<protein>
    <submittedName>
        <fullName evidence="13">Uncharacterized protein</fullName>
    </submittedName>
</protein>
<dbReference type="Proteomes" id="UP001212841">
    <property type="component" value="Unassembled WGS sequence"/>
</dbReference>
<evidence type="ECO:0000256" key="1">
    <source>
        <dbReference type="ARBA" id="ARBA00004141"/>
    </source>
</evidence>
<feature type="transmembrane region" description="Helical" evidence="10">
    <location>
        <begin position="276"/>
        <end position="298"/>
    </location>
</feature>
<feature type="region of interest" description="Disordered" evidence="9">
    <location>
        <begin position="401"/>
        <end position="421"/>
    </location>
</feature>
<feature type="region of interest" description="Disordered" evidence="9">
    <location>
        <begin position="41"/>
        <end position="60"/>
    </location>
</feature>
<feature type="domain" description="Cation efflux protein cytoplasmic" evidence="12">
    <location>
        <begin position="309"/>
        <end position="392"/>
    </location>
</feature>
<comment type="caution">
    <text evidence="13">The sequence shown here is derived from an EMBL/GenBank/DDBJ whole genome shotgun (WGS) entry which is preliminary data.</text>
</comment>
<dbReference type="InterPro" id="IPR027470">
    <property type="entry name" value="Cation_efflux_CTD"/>
</dbReference>